<sequence length="762" mass="83142">MFIDVVINTEESHSKESGAVVSDKFFPEYYESSLANETPSYPACLESNPTREESVFVEEAIPLSQNHFEASDMPVFANEQLEFAPQGLGMGQPTCSRAAEPHCSLDDSNVMTLTGSHKLPTQKAIQTRSAIPLRSTMQFTALINPLMKNQSLKKQRTPITTGTRRGRGRRALIVPGRPVIADNLLDRVAPTHTQDVGLNLLNDRDEPQQKEIRKKKKKKKPLVVSSDGDSPSNSSVTGSEEETDHPGTSSSTQPTNKNFQIGDFVLTQFNAQVRLAQTVQAEVSNSSIYLFDQIGYFNNASQIVIADVRVVLKDDDYAVLSVAAQGAFLTANTYCQFTTDPSLAQVRLAQTVQAEVSNSSIYLFDQIGYFNNASQIVIADVRVVLKDDDYAVLSVAAQGAFLTANTYCQFTTDPSLAQVRLAQTVQAEVSNSSIYLFDQIGYFNNASQIVIADVRVVLKDDDYAVLSVAAQGAFLTANTYCQSMRDGYAAEAVGYVQLQRSGGLCTAKARVTPEHRIQATGYQVVATIKESPRGNEILSCQCLDCAASQEGDSTALLWFHLTGVWATPVCAKVAARDAQRNRLQIMIQASPPRVNVSQAALNHFFTLVVQAAASAPTTTEQLRVYWLNFPALDNPSGQYMAVAQQFGHALNWDAIVNLTAQQQNAITALRAAETPHPPTLAFGDITPRDNFGTIWVGLSLRDKLIILGIMANHYRADIQAALVWSVAGSIIALCKSGAVRRNSNLAHPAVPFAEKEEYPSSF</sequence>
<feature type="region of interest" description="Disordered" evidence="1">
    <location>
        <begin position="196"/>
        <end position="256"/>
    </location>
</feature>
<organism evidence="3 4">
    <name type="scientific">Apolygus lucorum</name>
    <name type="common">Small green plant bug</name>
    <name type="synonym">Lygocoris lucorum</name>
    <dbReference type="NCBI Taxonomy" id="248454"/>
    <lineage>
        <taxon>Eukaryota</taxon>
        <taxon>Metazoa</taxon>
        <taxon>Ecdysozoa</taxon>
        <taxon>Arthropoda</taxon>
        <taxon>Hexapoda</taxon>
        <taxon>Insecta</taxon>
        <taxon>Pterygota</taxon>
        <taxon>Neoptera</taxon>
        <taxon>Paraneoptera</taxon>
        <taxon>Hemiptera</taxon>
        <taxon>Heteroptera</taxon>
        <taxon>Panheteroptera</taxon>
        <taxon>Cimicomorpha</taxon>
        <taxon>Miridae</taxon>
        <taxon>Mirini</taxon>
        <taxon>Apolygus</taxon>
    </lineage>
</organism>
<dbReference type="AlphaFoldDB" id="A0A8S9XJ83"/>
<evidence type="ECO:0000259" key="2">
    <source>
        <dbReference type="Pfam" id="PF22532"/>
    </source>
</evidence>
<feature type="compositionally biased region" description="Basic and acidic residues" evidence="1">
    <location>
        <begin position="202"/>
        <end position="211"/>
    </location>
</feature>
<feature type="domain" description="Nonstructural protein WIV" evidence="2">
    <location>
        <begin position="264"/>
        <end position="325"/>
    </location>
</feature>
<evidence type="ECO:0000313" key="4">
    <source>
        <dbReference type="Proteomes" id="UP000466442"/>
    </source>
</evidence>
<feature type="domain" description="Nonstructural protein WIV" evidence="2">
    <location>
        <begin position="417"/>
        <end position="471"/>
    </location>
</feature>
<reference evidence="3" key="1">
    <citation type="journal article" date="2021" name="Mol. Ecol. Resour.">
        <title>Apolygus lucorum genome provides insights into omnivorousness and mesophyll feeding.</title>
        <authorList>
            <person name="Liu Y."/>
            <person name="Liu H."/>
            <person name="Wang H."/>
            <person name="Huang T."/>
            <person name="Liu B."/>
            <person name="Yang B."/>
            <person name="Yin L."/>
            <person name="Li B."/>
            <person name="Zhang Y."/>
            <person name="Zhang S."/>
            <person name="Jiang F."/>
            <person name="Zhang X."/>
            <person name="Ren Y."/>
            <person name="Wang B."/>
            <person name="Wang S."/>
            <person name="Lu Y."/>
            <person name="Wu K."/>
            <person name="Fan W."/>
            <person name="Wang G."/>
        </authorList>
    </citation>
    <scope>NUCLEOTIDE SEQUENCE</scope>
    <source>
        <strain evidence="3">12Hb</strain>
    </source>
</reference>
<dbReference type="OrthoDB" id="261614at2759"/>
<proteinExistence type="predicted"/>
<feature type="domain" description="Nonstructural protein WIV" evidence="2">
    <location>
        <begin position="344"/>
        <end position="398"/>
    </location>
</feature>
<evidence type="ECO:0000313" key="3">
    <source>
        <dbReference type="EMBL" id="KAF6208318.1"/>
    </source>
</evidence>
<comment type="caution">
    <text evidence="3">The sequence shown here is derived from an EMBL/GenBank/DDBJ whole genome shotgun (WGS) entry which is preliminary data.</text>
</comment>
<feature type="compositionally biased region" description="Low complexity" evidence="1">
    <location>
        <begin position="223"/>
        <end position="236"/>
    </location>
</feature>
<feature type="compositionally biased region" description="Basic residues" evidence="1">
    <location>
        <begin position="212"/>
        <end position="221"/>
    </location>
</feature>
<evidence type="ECO:0000256" key="1">
    <source>
        <dbReference type="SAM" id="MobiDB-lite"/>
    </source>
</evidence>
<dbReference type="InterPro" id="IPR054449">
    <property type="entry name" value="WIV_dom"/>
</dbReference>
<dbReference type="Proteomes" id="UP000466442">
    <property type="component" value="Unassembled WGS sequence"/>
</dbReference>
<dbReference type="Pfam" id="PF22532">
    <property type="entry name" value="WIV_dom"/>
    <property type="match status" value="3"/>
</dbReference>
<dbReference type="EMBL" id="WIXP02000007">
    <property type="protein sequence ID" value="KAF6208318.1"/>
    <property type="molecule type" value="Genomic_DNA"/>
</dbReference>
<feature type="compositionally biased region" description="Polar residues" evidence="1">
    <location>
        <begin position="246"/>
        <end position="256"/>
    </location>
</feature>
<name>A0A8S9XJ83_APOLU</name>
<gene>
    <name evidence="3" type="ORF">GE061_016772</name>
</gene>
<accession>A0A8S9XJ83</accession>
<protein>
    <recommendedName>
        <fullName evidence="2">Nonstructural protein WIV domain-containing protein</fullName>
    </recommendedName>
</protein>
<feature type="region of interest" description="Disordered" evidence="1">
    <location>
        <begin position="150"/>
        <end position="170"/>
    </location>
</feature>
<keyword evidence="4" id="KW-1185">Reference proteome</keyword>